<accession>A0A1Z2XMR4</accession>
<dbReference type="Gene3D" id="3.30.1380.10">
    <property type="match status" value="1"/>
</dbReference>
<sequence length="288" mass="32858">MGRRRQKQYRIGNASRGELGLNRRRMFVSQEKQAQHQAARKLKLWSRVVAAAVIMGGALIAGFFLWFFMIPYFQQEIITNVQPVNPGESQEPVPDYDELGLPIYDDSVNLFVINSLNPNEEYVPKLSQIENIQVDSRITDALRQLVAAAKEDNLVLIFTDGYVSYEEQGERFEKTAQQKMNDENLTAVMAKTTARAQTPMAGESDFQTGLCLRIAGDKETFKQSRTYSWLKANMGKYGFVFRYPEGKNNYTYVDPDPTVLRYVGGSNASAMQERSMCLEEYISYIDDQ</sequence>
<name>A0A1Z2XMR4_9FIRM</name>
<dbReference type="SUPFAM" id="SSF55166">
    <property type="entry name" value="Hedgehog/DD-peptidase"/>
    <property type="match status" value="1"/>
</dbReference>
<keyword evidence="1" id="KW-0472">Membrane</keyword>
<reference evidence="5" key="2">
    <citation type="submission" date="2017-05" db="EMBL/GenBank/DDBJ databases">
        <title>Improved OligoMM genomes.</title>
        <authorList>
            <person name="Garzetti D."/>
        </authorList>
    </citation>
    <scope>NUCLEOTIDE SEQUENCE [LARGE SCALE GENOMIC DNA]</scope>
    <source>
        <strain evidence="5">KB18</strain>
    </source>
</reference>
<evidence type="ECO:0000313" key="6">
    <source>
        <dbReference type="Proteomes" id="UP000596035"/>
    </source>
</evidence>
<dbReference type="InterPro" id="IPR009045">
    <property type="entry name" value="Zn_M74/Hedgehog-like"/>
</dbReference>
<keyword evidence="5" id="KW-1185">Reference proteome</keyword>
<protein>
    <submittedName>
        <fullName evidence="4">M15 family metallopeptidase</fullName>
    </submittedName>
</protein>
<dbReference type="EMBL" id="CP021422">
    <property type="protein sequence ID" value="ASB39722.1"/>
    <property type="molecule type" value="Genomic_DNA"/>
</dbReference>
<organism evidence="4 6">
    <name type="scientific">Acutalibacter muris</name>
    <dbReference type="NCBI Taxonomy" id="1796620"/>
    <lineage>
        <taxon>Bacteria</taxon>
        <taxon>Bacillati</taxon>
        <taxon>Bacillota</taxon>
        <taxon>Clostridia</taxon>
        <taxon>Eubacteriales</taxon>
        <taxon>Acutalibacteraceae</taxon>
        <taxon>Acutalibacter</taxon>
    </lineage>
</organism>
<dbReference type="Pfam" id="PF02557">
    <property type="entry name" value="VanY"/>
    <property type="match status" value="1"/>
</dbReference>
<evidence type="ECO:0000313" key="5">
    <source>
        <dbReference type="Proteomes" id="UP000196710"/>
    </source>
</evidence>
<dbReference type="KEGG" id="amur:ADH66_03055"/>
<dbReference type="InterPro" id="IPR058193">
    <property type="entry name" value="VanY/YodJ_core_dom"/>
</dbReference>
<dbReference type="PANTHER" id="PTHR34385">
    <property type="entry name" value="D-ALANYL-D-ALANINE CARBOXYPEPTIDASE"/>
    <property type="match status" value="1"/>
</dbReference>
<evidence type="ECO:0000313" key="3">
    <source>
        <dbReference type="EMBL" id="ASB39722.1"/>
    </source>
</evidence>
<dbReference type="InterPro" id="IPR003709">
    <property type="entry name" value="VanY-like_core_dom"/>
</dbReference>
<dbReference type="AlphaFoldDB" id="A0A1Z2XMR4"/>
<dbReference type="RefSeq" id="WP_066535820.1">
    <property type="nucleotide sequence ID" value="NZ_CAJTCQ010000013.1"/>
</dbReference>
<dbReference type="GO" id="GO:0006508">
    <property type="term" value="P:proteolysis"/>
    <property type="evidence" value="ECO:0007669"/>
    <property type="project" value="InterPro"/>
</dbReference>
<reference evidence="4 6" key="3">
    <citation type="submission" date="2020-11" db="EMBL/GenBank/DDBJ databases">
        <title>Closed and high quality bacterial genomes of the OMM12 community.</title>
        <authorList>
            <person name="Marbouty M."/>
            <person name="Lamy-Besnier Q."/>
            <person name="Debarbieux L."/>
            <person name="Koszul R."/>
        </authorList>
    </citation>
    <scope>NUCLEOTIDE SEQUENCE [LARGE SCALE GENOMIC DNA]</scope>
    <source>
        <strain evidence="4 6">KB18</strain>
    </source>
</reference>
<dbReference type="CDD" id="cd14852">
    <property type="entry name" value="LD-carboxypeptidase"/>
    <property type="match status" value="1"/>
</dbReference>
<evidence type="ECO:0000313" key="4">
    <source>
        <dbReference type="EMBL" id="QQR29015.1"/>
    </source>
</evidence>
<keyword evidence="1" id="KW-1133">Transmembrane helix</keyword>
<dbReference type="EMBL" id="CP065321">
    <property type="protein sequence ID" value="QQR29015.1"/>
    <property type="molecule type" value="Genomic_DNA"/>
</dbReference>
<evidence type="ECO:0000256" key="1">
    <source>
        <dbReference type="SAM" id="Phobius"/>
    </source>
</evidence>
<dbReference type="GO" id="GO:0008233">
    <property type="term" value="F:peptidase activity"/>
    <property type="evidence" value="ECO:0007669"/>
    <property type="project" value="InterPro"/>
</dbReference>
<feature type="domain" description="D-alanyl-D-alanine carboxypeptidase-like core" evidence="2">
    <location>
        <begin position="132"/>
        <end position="264"/>
    </location>
</feature>
<evidence type="ECO:0000259" key="2">
    <source>
        <dbReference type="Pfam" id="PF02557"/>
    </source>
</evidence>
<keyword evidence="1" id="KW-0812">Transmembrane</keyword>
<gene>
    <name evidence="3" type="ORF">ADH66_03055</name>
    <name evidence="4" type="ORF">I5Q82_13105</name>
</gene>
<dbReference type="Proteomes" id="UP000596035">
    <property type="component" value="Chromosome"/>
</dbReference>
<dbReference type="Proteomes" id="UP000196710">
    <property type="component" value="Chromosome"/>
</dbReference>
<dbReference type="InterPro" id="IPR052179">
    <property type="entry name" value="DD-CPase-like"/>
</dbReference>
<proteinExistence type="predicted"/>
<feature type="transmembrane region" description="Helical" evidence="1">
    <location>
        <begin position="48"/>
        <end position="73"/>
    </location>
</feature>
<dbReference type="PANTHER" id="PTHR34385:SF1">
    <property type="entry name" value="PEPTIDOGLYCAN L-ALANYL-D-GLUTAMATE ENDOPEPTIDASE CWLK"/>
    <property type="match status" value="1"/>
</dbReference>
<reference evidence="3" key="1">
    <citation type="journal article" date="2017" name="Genome Announc.">
        <title>High-Quality Whole-Genome Sequences of the Oligo-Mouse-Microbiota Bacterial Community.</title>
        <authorList>
            <person name="Garzetti D."/>
            <person name="Brugiroux S."/>
            <person name="Bunk B."/>
            <person name="Pukall R."/>
            <person name="McCoy K.D."/>
            <person name="Macpherson A.J."/>
            <person name="Stecher B."/>
        </authorList>
    </citation>
    <scope>NUCLEOTIDE SEQUENCE</scope>
    <source>
        <strain evidence="3">KB18</strain>
    </source>
</reference>